<proteinExistence type="predicted"/>
<name>A0A7S9HCW9_9ALTE</name>
<evidence type="ECO:0000313" key="2">
    <source>
        <dbReference type="Proteomes" id="UP000595095"/>
    </source>
</evidence>
<keyword evidence="2" id="KW-1185">Reference proteome</keyword>
<evidence type="ECO:0000313" key="1">
    <source>
        <dbReference type="EMBL" id="QPG05302.1"/>
    </source>
</evidence>
<organism evidence="1 2">
    <name type="scientific">Salinimonas marina</name>
    <dbReference type="NCBI Taxonomy" id="2785918"/>
    <lineage>
        <taxon>Bacteria</taxon>
        <taxon>Pseudomonadati</taxon>
        <taxon>Pseudomonadota</taxon>
        <taxon>Gammaproteobacteria</taxon>
        <taxon>Alteromonadales</taxon>
        <taxon>Alteromonadaceae</taxon>
        <taxon>Alteromonas/Salinimonas group</taxon>
        <taxon>Salinimonas</taxon>
    </lineage>
</organism>
<protein>
    <recommendedName>
        <fullName evidence="3">Transglutaminase domain-containing protein</fullName>
    </recommendedName>
</protein>
<reference evidence="1 2" key="1">
    <citation type="submission" date="2020-11" db="EMBL/GenBank/DDBJ databases">
        <title>Complete genome sequence for Salinimonas sp. strain G2-b.</title>
        <authorList>
            <person name="Park S.-J."/>
        </authorList>
    </citation>
    <scope>NUCLEOTIDE SEQUENCE [LARGE SCALE GENOMIC DNA]</scope>
    <source>
        <strain evidence="1 2">G2-b</strain>
    </source>
</reference>
<evidence type="ECO:0008006" key="3">
    <source>
        <dbReference type="Google" id="ProtNLM"/>
    </source>
</evidence>
<dbReference type="RefSeq" id="WP_195810392.1">
    <property type="nucleotide sequence ID" value="NZ_CP064795.1"/>
</dbReference>
<dbReference type="Proteomes" id="UP000595095">
    <property type="component" value="Chromosome"/>
</dbReference>
<dbReference type="EMBL" id="CP064795">
    <property type="protein sequence ID" value="QPG05302.1"/>
    <property type="molecule type" value="Genomic_DNA"/>
</dbReference>
<gene>
    <name evidence="1" type="ORF">IT774_14485</name>
</gene>
<dbReference type="KEGG" id="smaa:IT774_14485"/>
<dbReference type="AlphaFoldDB" id="A0A7S9HCW9"/>
<sequence length="317" mass="35593">MLAKWIRCAVVAVIAGGGVEAGAQQIGFSHSRDDGQQLFQYQWLDASQQPHTLSFSLDAAALAEAPPEPIRYTQARVQRFIYVELMKAAKQIDPKQARVRIEQQPRGVEIAVRSTSRELNQQLTDELKGTKEAAFDEFLKRHYYTRYTTVFNEKAVKPDHARYVEAYTKPLVPLSQAIYEQVQQQSDARLYLNLLLSWVQSIPYDTLEDRSEHSGAGFNPPARLLRSNLGDCDSKSVLAAAIIRAFLPDTPLVMVLLPEHALLGIALTPKKDEQTLEYQDETYILFEPTGPALLPFGEVASRSYQSIANGHYTLEAL</sequence>
<accession>A0A7S9HCW9</accession>